<dbReference type="AlphaFoldDB" id="A0A7D5H2J4"/>
<dbReference type="Pfam" id="PF00849">
    <property type="entry name" value="PseudoU_synth_2"/>
    <property type="match status" value="1"/>
</dbReference>
<dbReference type="InterPro" id="IPR006224">
    <property type="entry name" value="PsdUridine_synth_RluA-like_CS"/>
</dbReference>
<dbReference type="InterPro" id="IPR020103">
    <property type="entry name" value="PsdUridine_synth_cat_dom_sf"/>
</dbReference>
<dbReference type="InterPro" id="IPR050188">
    <property type="entry name" value="RluA_PseudoU_synthase"/>
</dbReference>
<accession>A0A7D5H2J4</accession>
<feature type="domain" description="Pseudouridine synthase RsuA/RluA-like" evidence="1">
    <location>
        <begin position="95"/>
        <end position="241"/>
    </location>
</feature>
<dbReference type="EMBL" id="CP056030">
    <property type="protein sequence ID" value="QKZ03922.1"/>
    <property type="molecule type" value="Genomic_DNA"/>
</dbReference>
<dbReference type="GO" id="GO:0140098">
    <property type="term" value="F:catalytic activity, acting on RNA"/>
    <property type="evidence" value="ECO:0007669"/>
    <property type="project" value="UniProtKB-ARBA"/>
</dbReference>
<protein>
    <submittedName>
        <fullName evidence="2">Pseudouridine synthase</fullName>
    </submittedName>
</protein>
<sequence length="297" mass="33698">MPDAPFNPAHHQASTLSLPSGTWATVLDCLCDHFKAIDRAQWLDRIARGRVLDAQGKPIDVDLPYKQGLRIHYFREVANERPIAAQESILHVDEHLVVADKPHFLPVTPTGEYVEHTLLRRLIRRLGNPHLVPLHRIDRHTAGLVLFSANPASRSAYQALFPNRQIDKCYEAIAPALPHLTFPLVHTSRMVHGEPFFRMQEVAGVINSETRVEVAQKMGDLWRYRLYPITGKTHQLRVHMTALGASLCNDPFYPEVCAQGEEDDYTKPLKLLAKRLAFNDPLTGEPRFFESRLTLDG</sequence>
<dbReference type="Gene3D" id="3.30.2350.10">
    <property type="entry name" value="Pseudouridine synthase"/>
    <property type="match status" value="1"/>
</dbReference>
<gene>
    <name evidence="2" type="ORF">HWQ56_09045</name>
</gene>
<dbReference type="PROSITE" id="PS01129">
    <property type="entry name" value="PSI_RLU"/>
    <property type="match status" value="1"/>
</dbReference>
<dbReference type="PANTHER" id="PTHR21600">
    <property type="entry name" value="MITOCHONDRIAL RNA PSEUDOURIDINE SYNTHASE"/>
    <property type="match status" value="1"/>
</dbReference>
<evidence type="ECO:0000313" key="2">
    <source>
        <dbReference type="EMBL" id="QKZ03922.1"/>
    </source>
</evidence>
<dbReference type="GO" id="GO:0009982">
    <property type="term" value="F:pseudouridine synthase activity"/>
    <property type="evidence" value="ECO:0007669"/>
    <property type="project" value="InterPro"/>
</dbReference>
<evidence type="ECO:0000313" key="3">
    <source>
        <dbReference type="Proteomes" id="UP000509568"/>
    </source>
</evidence>
<keyword evidence="3" id="KW-1185">Reference proteome</keyword>
<dbReference type="GO" id="GO:0003723">
    <property type="term" value="F:RNA binding"/>
    <property type="evidence" value="ECO:0007669"/>
    <property type="project" value="InterPro"/>
</dbReference>
<reference evidence="2 3" key="1">
    <citation type="submission" date="2020-06" db="EMBL/GenBank/DDBJ databases">
        <title>Pseudomonas eucalypticola sp. nov., an endophyte of Eucalyptus dunnii leaves with biocontrol ability of eucalyptus leaf blight.</title>
        <authorList>
            <person name="Liu Y."/>
            <person name="Song Z."/>
            <person name="Zeng H."/>
            <person name="Lu M."/>
            <person name="Wang X."/>
            <person name="Lian X."/>
            <person name="Zhang Q."/>
        </authorList>
    </citation>
    <scope>NUCLEOTIDE SEQUENCE [LARGE SCALE GENOMIC DNA]</scope>
    <source>
        <strain evidence="2 3">NP-1</strain>
    </source>
</reference>
<dbReference type="InterPro" id="IPR006145">
    <property type="entry name" value="PsdUridine_synth_RsuA/RluA"/>
</dbReference>
<dbReference type="Proteomes" id="UP000509568">
    <property type="component" value="Chromosome"/>
</dbReference>
<proteinExistence type="predicted"/>
<evidence type="ECO:0000259" key="1">
    <source>
        <dbReference type="Pfam" id="PF00849"/>
    </source>
</evidence>
<dbReference type="PANTHER" id="PTHR21600:SF84">
    <property type="entry name" value="PSEUDOURIDINE SYNTHASE RSUA_RLUA-LIKE DOMAIN-CONTAINING PROTEIN"/>
    <property type="match status" value="1"/>
</dbReference>
<dbReference type="RefSeq" id="WP_176570250.1">
    <property type="nucleotide sequence ID" value="NZ_CP056030.1"/>
</dbReference>
<organism evidence="2 3">
    <name type="scientific">Pseudomonas eucalypticola</name>
    <dbReference type="NCBI Taxonomy" id="2599595"/>
    <lineage>
        <taxon>Bacteria</taxon>
        <taxon>Pseudomonadati</taxon>
        <taxon>Pseudomonadota</taxon>
        <taxon>Gammaproteobacteria</taxon>
        <taxon>Pseudomonadales</taxon>
        <taxon>Pseudomonadaceae</taxon>
        <taxon>Pseudomonas</taxon>
    </lineage>
</organism>
<dbReference type="GO" id="GO:0000455">
    <property type="term" value="P:enzyme-directed rRNA pseudouridine synthesis"/>
    <property type="evidence" value="ECO:0007669"/>
    <property type="project" value="TreeGrafter"/>
</dbReference>
<dbReference type="SUPFAM" id="SSF55120">
    <property type="entry name" value="Pseudouridine synthase"/>
    <property type="match status" value="1"/>
</dbReference>
<dbReference type="KEGG" id="pez:HWQ56_09045"/>
<name>A0A7D5H2J4_9PSED</name>